<evidence type="ECO:0000256" key="1">
    <source>
        <dbReference type="SAM" id="MobiDB-lite"/>
    </source>
</evidence>
<name>A0ABV7F0V0_9BURK</name>
<evidence type="ECO:0000313" key="3">
    <source>
        <dbReference type="Proteomes" id="UP001595530"/>
    </source>
</evidence>
<protein>
    <submittedName>
        <fullName evidence="2">Uncharacterized protein</fullName>
    </submittedName>
</protein>
<accession>A0ABV7F0V0</accession>
<evidence type="ECO:0000313" key="2">
    <source>
        <dbReference type="EMBL" id="MFC3107856.1"/>
    </source>
</evidence>
<feature type="region of interest" description="Disordered" evidence="1">
    <location>
        <begin position="30"/>
        <end position="64"/>
    </location>
</feature>
<proteinExistence type="predicted"/>
<gene>
    <name evidence="2" type="ORF">ACFOFO_07770</name>
</gene>
<comment type="caution">
    <text evidence="2">The sequence shown here is derived from an EMBL/GenBank/DDBJ whole genome shotgun (WGS) entry which is preliminary data.</text>
</comment>
<feature type="compositionally biased region" description="Basic residues" evidence="1">
    <location>
        <begin position="37"/>
        <end position="55"/>
    </location>
</feature>
<dbReference type="RefSeq" id="WP_390322082.1">
    <property type="nucleotide sequence ID" value="NZ_JBHRTP010000022.1"/>
</dbReference>
<keyword evidence="3" id="KW-1185">Reference proteome</keyword>
<reference evidence="3" key="1">
    <citation type="journal article" date="2019" name="Int. J. Syst. Evol. Microbiol.">
        <title>The Global Catalogue of Microorganisms (GCM) 10K type strain sequencing project: providing services to taxonomists for standard genome sequencing and annotation.</title>
        <authorList>
            <consortium name="The Broad Institute Genomics Platform"/>
            <consortium name="The Broad Institute Genome Sequencing Center for Infectious Disease"/>
            <person name="Wu L."/>
            <person name="Ma J."/>
        </authorList>
    </citation>
    <scope>NUCLEOTIDE SEQUENCE [LARGE SCALE GENOMIC DNA]</scope>
    <source>
        <strain evidence="3">KCTC 42986</strain>
    </source>
</reference>
<organism evidence="2 3">
    <name type="scientific">Undibacterium arcticum</name>
    <dbReference type="NCBI Taxonomy" id="1762892"/>
    <lineage>
        <taxon>Bacteria</taxon>
        <taxon>Pseudomonadati</taxon>
        <taxon>Pseudomonadota</taxon>
        <taxon>Betaproteobacteria</taxon>
        <taxon>Burkholderiales</taxon>
        <taxon>Oxalobacteraceae</taxon>
        <taxon>Undibacterium</taxon>
    </lineage>
</organism>
<dbReference type="EMBL" id="JBHRTP010000022">
    <property type="protein sequence ID" value="MFC3107856.1"/>
    <property type="molecule type" value="Genomic_DNA"/>
</dbReference>
<dbReference type="Proteomes" id="UP001595530">
    <property type="component" value="Unassembled WGS sequence"/>
</dbReference>
<sequence>MANKTLGTRQKLTFRIEPSQQKLRKPVAVAAKQRAAGPHKKITSAQRQLHRRSLLKKLTEPGQD</sequence>